<accession>A0ABT4S9U5</accession>
<dbReference type="InterPro" id="IPR011990">
    <property type="entry name" value="TPR-like_helical_dom_sf"/>
</dbReference>
<evidence type="ECO:0000313" key="2">
    <source>
        <dbReference type="EMBL" id="MDA0633981.1"/>
    </source>
</evidence>
<comment type="caution">
    <text evidence="2">The sequence shown here is derived from an EMBL/GenBank/DDBJ whole genome shotgun (WGS) entry which is preliminary data.</text>
</comment>
<dbReference type="SUPFAM" id="SSF48452">
    <property type="entry name" value="TPR-like"/>
    <property type="match status" value="1"/>
</dbReference>
<keyword evidence="3" id="KW-1185">Reference proteome</keyword>
<organism evidence="2 3">
    <name type="scientific">Nonomuraea corallina</name>
    <dbReference type="NCBI Taxonomy" id="2989783"/>
    <lineage>
        <taxon>Bacteria</taxon>
        <taxon>Bacillati</taxon>
        <taxon>Actinomycetota</taxon>
        <taxon>Actinomycetes</taxon>
        <taxon>Streptosporangiales</taxon>
        <taxon>Streptosporangiaceae</taxon>
        <taxon>Nonomuraea</taxon>
    </lineage>
</organism>
<dbReference type="Gene3D" id="1.25.40.10">
    <property type="entry name" value="Tetratricopeptide repeat domain"/>
    <property type="match status" value="1"/>
</dbReference>
<feature type="region of interest" description="Disordered" evidence="1">
    <location>
        <begin position="96"/>
        <end position="171"/>
    </location>
</feature>
<gene>
    <name evidence="2" type="ORF">OUY22_11185</name>
</gene>
<name>A0ABT4S9U5_9ACTN</name>
<evidence type="ECO:0008006" key="4">
    <source>
        <dbReference type="Google" id="ProtNLM"/>
    </source>
</evidence>
<dbReference type="Proteomes" id="UP001144036">
    <property type="component" value="Unassembled WGS sequence"/>
</dbReference>
<evidence type="ECO:0000256" key="1">
    <source>
        <dbReference type="SAM" id="MobiDB-lite"/>
    </source>
</evidence>
<reference evidence="2" key="1">
    <citation type="submission" date="2022-11" db="EMBL/GenBank/DDBJ databases">
        <title>Nonomuraea corallina sp. nov., a new species of the genus Nonomuraea isolated from sea side sediment in Thai sea.</title>
        <authorList>
            <person name="Ngamcharungchit C."/>
            <person name="Matsumoto A."/>
            <person name="Suriyachadkun C."/>
            <person name="Panbangred W."/>
            <person name="Inahashi Y."/>
            <person name="Intra B."/>
        </authorList>
    </citation>
    <scope>NUCLEOTIDE SEQUENCE</scope>
    <source>
        <strain evidence="2">MCN248</strain>
    </source>
</reference>
<feature type="compositionally biased region" description="Basic and acidic residues" evidence="1">
    <location>
        <begin position="96"/>
        <end position="143"/>
    </location>
</feature>
<evidence type="ECO:0000313" key="3">
    <source>
        <dbReference type="Proteomes" id="UP001144036"/>
    </source>
</evidence>
<dbReference type="RefSeq" id="WP_270154788.1">
    <property type="nucleotide sequence ID" value="NZ_JAPNNL010000032.1"/>
</dbReference>
<feature type="compositionally biased region" description="Basic and acidic residues" evidence="1">
    <location>
        <begin position="152"/>
        <end position="166"/>
    </location>
</feature>
<protein>
    <recommendedName>
        <fullName evidence="4">Tetratricopeptide repeat protein</fullName>
    </recommendedName>
</protein>
<proteinExistence type="predicted"/>
<dbReference type="EMBL" id="JAPNNL010000032">
    <property type="protein sequence ID" value="MDA0633981.1"/>
    <property type="molecule type" value="Genomic_DNA"/>
</dbReference>
<sequence>MAPLREAVAALERYAPGDPVLAGHLARAMLMLGEALMATGRAPEASAVLHRGTRVIRDGHLSALAHYRLGLCELRLGRDEAADAALRTADGTLRELLGERDSGHDRGHDRGHEPGYDRGYDRGHDRGHEPGYDSGYDSERDTGYDTGHGGRRHGERDGGHESGRGGEDDEELVEMHRDVLRARLALNERAGRAGEVASVQHDLVHLRWFQLR</sequence>